<sequence>MSLRPSFQTLLLSTQSPADLSKIADMFLDALPLFCQQPGTVEAVDIARAESVEHLPYLGQGESQRLHAPEQLDLFDQGFWIIPVIAAGPLHLTEQSLALVVAQRVAANSGTCLKFAYLHANFT</sequence>
<evidence type="ECO:0000313" key="2">
    <source>
        <dbReference type="Proteomes" id="UP000179636"/>
    </source>
</evidence>
<dbReference type="EMBL" id="MLHV01000017">
    <property type="protein sequence ID" value="OHT96405.1"/>
    <property type="molecule type" value="Genomic_DNA"/>
</dbReference>
<dbReference type="AlphaFoldDB" id="A0A1S1JW29"/>
<gene>
    <name evidence="1" type="ORF">BKG61_18270</name>
</gene>
<dbReference type="Proteomes" id="UP000179636">
    <property type="component" value="Unassembled WGS sequence"/>
</dbReference>
<reference evidence="1 2" key="1">
    <citation type="submission" date="2016-10" db="EMBL/GenBank/DDBJ databases">
        <title>Evaluation of Human, Animal and Environmental Mycobacterium chelonae Isolates by Core Genome Phylogenomic Analysis, Targeted Gene Comparison, and Anti-microbial Susceptibility Patterns: A Tale of Mistaken Identities.</title>
        <authorList>
            <person name="Fogelson S.B."/>
            <person name="Camus A.C."/>
            <person name="Lorenz W."/>
            <person name="Vasireddy R."/>
            <person name="Vasireddy S."/>
            <person name="Smith T."/>
            <person name="Brown-Elliott B.A."/>
            <person name="Wallace R.J.Jr."/>
            <person name="Hasan N.A."/>
            <person name="Reischl U."/>
            <person name="Sanchez S."/>
        </authorList>
    </citation>
    <scope>NUCLEOTIDE SEQUENCE [LARGE SCALE GENOMIC DNA]</scope>
    <source>
        <strain evidence="1 2">24999</strain>
    </source>
</reference>
<proteinExistence type="predicted"/>
<evidence type="ECO:0000313" key="1">
    <source>
        <dbReference type="EMBL" id="OHT96405.1"/>
    </source>
</evidence>
<organism evidence="1 2">
    <name type="scientific">Mycobacterium syngnathidarum</name>
    <dbReference type="NCBI Taxonomy" id="1908205"/>
    <lineage>
        <taxon>Bacteria</taxon>
        <taxon>Bacillati</taxon>
        <taxon>Actinomycetota</taxon>
        <taxon>Actinomycetes</taxon>
        <taxon>Mycobacteriales</taxon>
        <taxon>Mycobacteriaceae</taxon>
        <taxon>Mycobacterium</taxon>
    </lineage>
</organism>
<protein>
    <submittedName>
        <fullName evidence="1">Uncharacterized protein</fullName>
    </submittedName>
</protein>
<accession>A0A1S1JW29</accession>
<name>A0A1S1JW29_9MYCO</name>
<comment type="caution">
    <text evidence="1">The sequence shown here is derived from an EMBL/GenBank/DDBJ whole genome shotgun (WGS) entry which is preliminary data.</text>
</comment>
<accession>A0A1Q9W7B4</accession>
<dbReference type="STRING" id="1908205.BKG60_20335"/>
<keyword evidence="2" id="KW-1185">Reference proteome</keyword>